<dbReference type="GO" id="GO:0008270">
    <property type="term" value="F:zinc ion binding"/>
    <property type="evidence" value="ECO:0007669"/>
    <property type="project" value="UniProtKB-KW"/>
</dbReference>
<evidence type="ECO:0000313" key="11">
    <source>
        <dbReference type="Proteomes" id="UP000007148"/>
    </source>
</evidence>
<dbReference type="InterPro" id="IPR044066">
    <property type="entry name" value="TRIAD_supradom"/>
</dbReference>
<evidence type="ECO:0000256" key="2">
    <source>
        <dbReference type="ARBA" id="ARBA00012251"/>
    </source>
</evidence>
<comment type="catalytic activity">
    <reaction evidence="1">
        <text>[E2 ubiquitin-conjugating enzyme]-S-ubiquitinyl-L-cysteine + [acceptor protein]-L-lysine = [E2 ubiquitin-conjugating enzyme]-L-cysteine + [acceptor protein]-N(6)-ubiquitinyl-L-lysine.</text>
        <dbReference type="EC" id="2.3.2.31"/>
    </reaction>
</comment>
<dbReference type="InterPro" id="IPR002867">
    <property type="entry name" value="IBR_dom"/>
</dbReference>
<evidence type="ECO:0000256" key="4">
    <source>
        <dbReference type="ARBA" id="ARBA00022723"/>
    </source>
</evidence>
<proteinExistence type="predicted"/>
<feature type="domain" description="RING-type" evidence="9">
    <location>
        <begin position="238"/>
        <end position="460"/>
    </location>
</feature>
<evidence type="ECO:0000256" key="7">
    <source>
        <dbReference type="ARBA" id="ARBA00022786"/>
    </source>
</evidence>
<dbReference type="STRING" id="1109443.G4TDR2"/>
<evidence type="ECO:0000256" key="3">
    <source>
        <dbReference type="ARBA" id="ARBA00022679"/>
    </source>
</evidence>
<protein>
    <recommendedName>
        <fullName evidence="2">RBR-type E3 ubiquitin transferase</fullName>
        <ecNumber evidence="2">2.3.2.31</ecNumber>
    </recommendedName>
</protein>
<keyword evidence="8" id="KW-0862">Zinc</keyword>
<evidence type="ECO:0000259" key="9">
    <source>
        <dbReference type="PROSITE" id="PS51873"/>
    </source>
</evidence>
<dbReference type="GO" id="GO:0016567">
    <property type="term" value="P:protein ubiquitination"/>
    <property type="evidence" value="ECO:0007669"/>
    <property type="project" value="InterPro"/>
</dbReference>
<dbReference type="Gene3D" id="1.20.120.1750">
    <property type="match status" value="1"/>
</dbReference>
<dbReference type="EMBL" id="CAFZ01000055">
    <property type="protein sequence ID" value="CCA69447.1"/>
    <property type="molecule type" value="Genomic_DNA"/>
</dbReference>
<evidence type="ECO:0000256" key="5">
    <source>
        <dbReference type="ARBA" id="ARBA00022737"/>
    </source>
</evidence>
<comment type="caution">
    <text evidence="10">The sequence shown here is derived from an EMBL/GenBank/DDBJ whole genome shotgun (WGS) entry which is preliminary data.</text>
</comment>
<dbReference type="EC" id="2.3.2.31" evidence="2"/>
<keyword evidence="6" id="KW-0863">Zinc-finger</keyword>
<dbReference type="PANTHER" id="PTHR11685">
    <property type="entry name" value="RBR FAMILY RING FINGER AND IBR DOMAIN-CONTAINING"/>
    <property type="match status" value="1"/>
</dbReference>
<dbReference type="AlphaFoldDB" id="G4TDR2"/>
<keyword evidence="11" id="KW-1185">Reference proteome</keyword>
<dbReference type="PROSITE" id="PS51873">
    <property type="entry name" value="TRIAD"/>
    <property type="match status" value="1"/>
</dbReference>
<dbReference type="CDD" id="cd20335">
    <property type="entry name" value="BRcat_RBR"/>
    <property type="match status" value="1"/>
</dbReference>
<dbReference type="Proteomes" id="UP000007148">
    <property type="component" value="Unassembled WGS sequence"/>
</dbReference>
<evidence type="ECO:0000256" key="1">
    <source>
        <dbReference type="ARBA" id="ARBA00001798"/>
    </source>
</evidence>
<name>G4TDR2_SERID</name>
<keyword evidence="7" id="KW-0833">Ubl conjugation pathway</keyword>
<organism evidence="10 11">
    <name type="scientific">Serendipita indica (strain DSM 11827)</name>
    <name type="common">Root endophyte fungus</name>
    <name type="synonym">Piriformospora indica</name>
    <dbReference type="NCBI Taxonomy" id="1109443"/>
    <lineage>
        <taxon>Eukaryota</taxon>
        <taxon>Fungi</taxon>
        <taxon>Dikarya</taxon>
        <taxon>Basidiomycota</taxon>
        <taxon>Agaricomycotina</taxon>
        <taxon>Agaricomycetes</taxon>
        <taxon>Sebacinales</taxon>
        <taxon>Serendipitaceae</taxon>
        <taxon>Serendipita</taxon>
    </lineage>
</organism>
<keyword evidence="3" id="KW-0808">Transferase</keyword>
<dbReference type="InParanoid" id="G4TDR2"/>
<dbReference type="GO" id="GO:0061630">
    <property type="term" value="F:ubiquitin protein ligase activity"/>
    <property type="evidence" value="ECO:0007669"/>
    <property type="project" value="UniProtKB-EC"/>
</dbReference>
<evidence type="ECO:0000256" key="6">
    <source>
        <dbReference type="ARBA" id="ARBA00022771"/>
    </source>
</evidence>
<evidence type="ECO:0000313" key="10">
    <source>
        <dbReference type="EMBL" id="CCA69447.1"/>
    </source>
</evidence>
<keyword evidence="4" id="KW-0479">Metal-binding</keyword>
<dbReference type="SUPFAM" id="SSF57850">
    <property type="entry name" value="RING/U-box"/>
    <property type="match status" value="3"/>
</dbReference>
<keyword evidence="5" id="KW-0677">Repeat</keyword>
<dbReference type="Pfam" id="PF01485">
    <property type="entry name" value="IBR"/>
    <property type="match status" value="1"/>
</dbReference>
<accession>G4TDR2</accession>
<dbReference type="HOGENOM" id="CLU_594612_0_0_1"/>
<dbReference type="SMART" id="SM00647">
    <property type="entry name" value="IBR"/>
    <property type="match status" value="1"/>
</dbReference>
<dbReference type="OrthoDB" id="9977870at2759"/>
<dbReference type="eggNOG" id="KOG1815">
    <property type="taxonomic scope" value="Eukaryota"/>
</dbReference>
<reference evidence="10 11" key="1">
    <citation type="journal article" date="2011" name="PLoS Pathog.">
        <title>Endophytic Life Strategies Decoded by Genome and Transcriptome Analyses of the Mutualistic Root Symbiont Piriformospora indica.</title>
        <authorList>
            <person name="Zuccaro A."/>
            <person name="Lahrmann U."/>
            <person name="Guldener U."/>
            <person name="Langen G."/>
            <person name="Pfiffi S."/>
            <person name="Biedenkopf D."/>
            <person name="Wong P."/>
            <person name="Samans B."/>
            <person name="Grimm C."/>
            <person name="Basiewicz M."/>
            <person name="Murat C."/>
            <person name="Martin F."/>
            <person name="Kogel K.H."/>
        </authorList>
    </citation>
    <scope>NUCLEOTIDE SEQUENCE [LARGE SCALE GENOMIC DNA]</scope>
    <source>
        <strain evidence="10 11">DSM 11827</strain>
    </source>
</reference>
<sequence length="460" mass="51569">MTPNRPRLLLRFTATIQPIVDGSASTVKDRLLAPPTSAEFVRVWKTTTYNLVVTGPSTSKRLLPLTAVLEACLLATMLFKRRQQTFPPINPALFLNQTLRSLHDAKLLEEKRDENPAAVQQAFRIYAQLIHTFQTVFTNSGPHARGRVKPVDDPHILRQLIQVAEDVKSNYDRLHEDSMSAAISVRSTYYPSPAYPAHIKGMTNWLEELAFAAEIQLELEGKGKGPAAEPAPQIVEVGADECQVCGESFGTENVIRPTRLPTTKCEHVTVDICKSCLASTIAAHMEDRGVAIPVLCPYSGCPCTLTKDDIKEAATSDVYARWDMLSLREMMRSDQGLFVWCQNPACFSGQLHPEGASQPIVTCVRCSVQTCFNHCIVYHEGKTCAQYDKSRPLKDVINRAANRATIWWKTRSCPGCFQPISKNGGCRHMRCRCGYNFTWWYAPIHWRRFTPFIKARAPGL</sequence>
<dbReference type="InterPro" id="IPR031127">
    <property type="entry name" value="E3_UB_ligase_RBR"/>
</dbReference>
<gene>
    <name evidence="10" type="ORF">PIIN_03347</name>
</gene>
<evidence type="ECO:0000256" key="8">
    <source>
        <dbReference type="ARBA" id="ARBA00022833"/>
    </source>
</evidence>